<feature type="domain" description="CCHC-type" evidence="5">
    <location>
        <begin position="571"/>
        <end position="585"/>
    </location>
</feature>
<dbReference type="InterPro" id="IPR000504">
    <property type="entry name" value="RRM_dom"/>
</dbReference>
<dbReference type="InterPro" id="IPR001810">
    <property type="entry name" value="F-box_dom"/>
</dbReference>
<dbReference type="SUPFAM" id="SSF54928">
    <property type="entry name" value="RNA-binding domain, RBD"/>
    <property type="match status" value="1"/>
</dbReference>
<feature type="compositionally biased region" description="Basic and acidic residues" evidence="3">
    <location>
        <begin position="493"/>
        <end position="509"/>
    </location>
</feature>
<dbReference type="InterPro" id="IPR032675">
    <property type="entry name" value="LRR_dom_sf"/>
</dbReference>
<sequence length="995" mass="113146">MSYAKKAKVEPTSAVSLDRFSSLPPEIKVTILSKLNVSDAIRTSILSRAWRNVWTTSPKIILSDKYGISGSSGTTTRSKFITLVDLALLLHNGPLVSFSIRCLRFYYDVFDRWMYMLSRKKPRSITIKFLVGDYYKIPSSLFSISDLEYLHLKRCTIGMPQEFEGFKRLTVLNLKYFSSTDSDINNLISSCHLLNTLRLKYFEGITCLSIQAQALQDLEVKGNFQDFHLHAPNLSNVGVTLDKTEAQQSVVVEGNRKNYLKQAIVSLTSIVRLVMKRCIIALPQEFEGFKRLFVLNLKYFSHAAWWLKASVINLAGTRKLHLILQMSLHIGRLSPHVRQGYLEHLFQRFGNCTVRLKDGYGFVVFDSNDDAARAMRALQGKFVCGERITVNWSKQQPRFSKDLRSSRNVESSHRRAPRDGNIRSRDSIAQKNHPASHDQGHSPDVAPEKISSDGALEKKSDDDVEDLKDVRETVGEDPVEMKRNEDGTSDANVIEHDRWEETGKGNPGRDDDDFDCYEPYHGYARQEEREEVVKASSQETNHHRFSSQKSKEDPGERFDTNHYKSKSPPSCYNRGAAGHTARDCPLKTDGRFEAWRDALSRQERLRRFGSPSRMRPDTRDCSKKTDDRFEAWRDALSRQEKGMVRLKRFGSPSRKRPEEFRVDMVVETHRMVQDGRKQFSDRTSHAHRLSNVSREDKKHTRCSDGIPQTPKESRKRSRSKRSRGSSLSSDRSTSHSTSKCSHSRAHSPSHSAHSSSKSFQPTQPKGLRSMAVSNVSPLLVSGSPQLNLPSSAENKNSNFLVNSPLEGNLDSKTTGLKHIRDYQQDIKDSRLSGEAPVIPLRLKIQRNGELTVSGKDANLDGYTETNLNKNLVYDDNVANGVQVQKTNSEDASSVKSNKDILVNNESSSSLKLTTNEVVSALKHYGIEARGTDLLNQPVEKYFGAARLWPWEVIYYRKLKKGPISTENYAKRLEQNKQYSIVDRYVRSSSGWWECH</sequence>
<proteinExistence type="predicted"/>
<reference evidence="6" key="2">
    <citation type="submission" date="2018-05" db="EMBL/GenBank/DDBJ databases">
        <title>OpunRS2 (Oryza punctata Reference Sequence Version 2).</title>
        <authorList>
            <person name="Zhang J."/>
            <person name="Kudrna D."/>
            <person name="Lee S."/>
            <person name="Talag J."/>
            <person name="Welchert J."/>
            <person name="Wing R.A."/>
        </authorList>
    </citation>
    <scope>NUCLEOTIDE SEQUENCE [LARGE SCALE GENOMIC DNA]</scope>
</reference>
<dbReference type="Proteomes" id="UP000026962">
    <property type="component" value="Chromosome 2"/>
</dbReference>
<protein>
    <recommendedName>
        <fullName evidence="8">RRM domain-containing protein</fullName>
    </recommendedName>
</protein>
<dbReference type="SMART" id="SM00360">
    <property type="entry name" value="RRM"/>
    <property type="match status" value="1"/>
</dbReference>
<evidence type="ECO:0000256" key="2">
    <source>
        <dbReference type="PROSITE-ProRule" id="PRU00176"/>
    </source>
</evidence>
<dbReference type="AlphaFoldDB" id="A0A0E0K0Q4"/>
<dbReference type="InterPro" id="IPR035979">
    <property type="entry name" value="RBD_domain_sf"/>
</dbReference>
<evidence type="ECO:0000259" key="5">
    <source>
        <dbReference type="PROSITE" id="PS50158"/>
    </source>
</evidence>
<feature type="compositionally biased region" description="Basic residues" evidence="3">
    <location>
        <begin position="713"/>
        <end position="723"/>
    </location>
</feature>
<reference evidence="6" key="1">
    <citation type="submission" date="2015-04" db="UniProtKB">
        <authorList>
            <consortium name="EnsemblPlants"/>
        </authorList>
    </citation>
    <scope>IDENTIFICATION</scope>
</reference>
<dbReference type="Gene3D" id="1.20.1280.50">
    <property type="match status" value="1"/>
</dbReference>
<evidence type="ECO:0008006" key="8">
    <source>
        <dbReference type="Google" id="ProtNLM"/>
    </source>
</evidence>
<feature type="compositionally biased region" description="Basic and acidic residues" evidence="3">
    <location>
        <begin position="549"/>
        <end position="562"/>
    </location>
</feature>
<evidence type="ECO:0000259" key="4">
    <source>
        <dbReference type="PROSITE" id="PS50102"/>
    </source>
</evidence>
<dbReference type="eggNOG" id="ENOG502QW3B">
    <property type="taxonomic scope" value="Eukaryota"/>
</dbReference>
<dbReference type="GO" id="GO:0008270">
    <property type="term" value="F:zinc ion binding"/>
    <property type="evidence" value="ECO:0007669"/>
    <property type="project" value="UniProtKB-KW"/>
</dbReference>
<dbReference type="Pfam" id="PF23622">
    <property type="entry name" value="LRR_At1g61320_AtMIF1"/>
    <property type="match status" value="1"/>
</dbReference>
<feature type="compositionally biased region" description="Low complexity" evidence="3">
    <location>
        <begin position="724"/>
        <end position="740"/>
    </location>
</feature>
<keyword evidence="7" id="KW-1185">Reference proteome</keyword>
<dbReference type="Gene3D" id="3.80.10.10">
    <property type="entry name" value="Ribonuclease Inhibitor"/>
    <property type="match status" value="1"/>
</dbReference>
<dbReference type="InterPro" id="IPR036047">
    <property type="entry name" value="F-box-like_dom_sf"/>
</dbReference>
<dbReference type="SUPFAM" id="SSF81383">
    <property type="entry name" value="F-box domain"/>
    <property type="match status" value="1"/>
</dbReference>
<dbReference type="SUPFAM" id="SSF52047">
    <property type="entry name" value="RNI-like"/>
    <property type="match status" value="1"/>
</dbReference>
<dbReference type="PANTHER" id="PTHR48038">
    <property type="entry name" value="RIBONUCLEOPROTEIN RB97D"/>
    <property type="match status" value="1"/>
</dbReference>
<feature type="compositionally biased region" description="Basic and acidic residues" evidence="3">
    <location>
        <begin position="693"/>
        <end position="702"/>
    </location>
</feature>
<accession>A0A0E0K0Q4</accession>
<dbReference type="STRING" id="4537.A0A0E0K0Q4"/>
<feature type="compositionally biased region" description="Basic and acidic residues" evidence="3">
    <location>
        <begin position="399"/>
        <end position="428"/>
    </location>
</feature>
<dbReference type="PROSITE" id="PS50158">
    <property type="entry name" value="ZF_CCHC"/>
    <property type="match status" value="1"/>
</dbReference>
<feature type="compositionally biased region" description="Basic and acidic residues" evidence="3">
    <location>
        <begin position="673"/>
        <end position="684"/>
    </location>
</feature>
<evidence type="ECO:0000313" key="6">
    <source>
        <dbReference type="EnsemblPlants" id="OPUNC02G17310.2"/>
    </source>
</evidence>
<feature type="domain" description="RRM" evidence="4">
    <location>
        <begin position="326"/>
        <end position="395"/>
    </location>
</feature>
<feature type="compositionally biased region" description="Basic and acidic residues" evidence="3">
    <location>
        <begin position="524"/>
        <end position="533"/>
    </location>
</feature>
<keyword evidence="1" id="KW-0863">Zinc-finger</keyword>
<name>A0A0E0K0Q4_ORYPU</name>
<dbReference type="InterPro" id="IPR012677">
    <property type="entry name" value="Nucleotide-bd_a/b_plait_sf"/>
</dbReference>
<dbReference type="Pfam" id="PF00646">
    <property type="entry name" value="F-box"/>
    <property type="match status" value="1"/>
</dbReference>
<dbReference type="EnsemblPlants" id="OPUNC02G17310.2">
    <property type="protein sequence ID" value="OPUNC02G17310.2"/>
    <property type="gene ID" value="OPUNC02G17310"/>
</dbReference>
<evidence type="ECO:0000313" key="7">
    <source>
        <dbReference type="Proteomes" id="UP000026962"/>
    </source>
</evidence>
<dbReference type="PROSITE" id="PS50102">
    <property type="entry name" value="RRM"/>
    <property type="match status" value="1"/>
</dbReference>
<feature type="region of interest" description="Disordered" evidence="3">
    <location>
        <begin position="399"/>
        <end position="585"/>
    </location>
</feature>
<dbReference type="Pfam" id="PF00076">
    <property type="entry name" value="RRM_1"/>
    <property type="match status" value="1"/>
</dbReference>
<keyword evidence="2" id="KW-0694">RNA-binding</keyword>
<dbReference type="GO" id="GO:0003723">
    <property type="term" value="F:RNA binding"/>
    <property type="evidence" value="ECO:0007669"/>
    <property type="project" value="UniProtKB-UniRule"/>
</dbReference>
<keyword evidence="1" id="KW-0862">Zinc</keyword>
<evidence type="ECO:0000256" key="1">
    <source>
        <dbReference type="PROSITE-ProRule" id="PRU00047"/>
    </source>
</evidence>
<dbReference type="Gene3D" id="3.30.70.330">
    <property type="match status" value="1"/>
</dbReference>
<feature type="compositionally biased region" description="Basic and acidic residues" evidence="3">
    <location>
        <begin position="614"/>
        <end position="625"/>
    </location>
</feature>
<evidence type="ECO:0000256" key="3">
    <source>
        <dbReference type="SAM" id="MobiDB-lite"/>
    </source>
</evidence>
<dbReference type="OMA" id="QMSLHIG"/>
<feature type="compositionally biased region" description="Basic and acidic residues" evidence="3">
    <location>
        <begin position="435"/>
        <end position="486"/>
    </location>
</feature>
<feature type="compositionally biased region" description="Low complexity" evidence="3">
    <location>
        <begin position="748"/>
        <end position="758"/>
    </location>
</feature>
<feature type="region of interest" description="Disordered" evidence="3">
    <location>
        <begin position="673"/>
        <end position="767"/>
    </location>
</feature>
<dbReference type="InterPro" id="IPR001878">
    <property type="entry name" value="Znf_CCHC"/>
</dbReference>
<dbReference type="PANTHER" id="PTHR48038:SF2">
    <property type="entry name" value="OS02G0536400 PROTEIN"/>
    <property type="match status" value="1"/>
</dbReference>
<dbReference type="HOGENOM" id="CLU_303363_0_0_1"/>
<keyword evidence="1" id="KW-0479">Metal-binding</keyword>
<dbReference type="Gramene" id="OPUNC02G17310.2">
    <property type="protein sequence ID" value="OPUNC02G17310.2"/>
    <property type="gene ID" value="OPUNC02G17310"/>
</dbReference>
<feature type="region of interest" description="Disordered" evidence="3">
    <location>
        <begin position="606"/>
        <end position="625"/>
    </location>
</feature>
<dbReference type="InterPro" id="IPR055357">
    <property type="entry name" value="LRR_At1g61320_AtMIF1"/>
</dbReference>
<organism evidence="6">
    <name type="scientific">Oryza punctata</name>
    <name type="common">Red rice</name>
    <dbReference type="NCBI Taxonomy" id="4537"/>
    <lineage>
        <taxon>Eukaryota</taxon>
        <taxon>Viridiplantae</taxon>
        <taxon>Streptophyta</taxon>
        <taxon>Embryophyta</taxon>
        <taxon>Tracheophyta</taxon>
        <taxon>Spermatophyta</taxon>
        <taxon>Magnoliopsida</taxon>
        <taxon>Liliopsida</taxon>
        <taxon>Poales</taxon>
        <taxon>Poaceae</taxon>
        <taxon>BOP clade</taxon>
        <taxon>Oryzoideae</taxon>
        <taxon>Oryzeae</taxon>
        <taxon>Oryzinae</taxon>
        <taxon>Oryza</taxon>
    </lineage>
</organism>